<dbReference type="AlphaFoldDB" id="M1UKA5"/>
<dbReference type="Pfam" id="PF11565">
    <property type="entry name" value="PorB"/>
    <property type="match status" value="1"/>
</dbReference>
<dbReference type="PATRIC" id="fig|1121353.3.peg.934"/>
<dbReference type="RefSeq" id="WP_015650794.1">
    <property type="nucleotide sequence ID" value="NC_020506.1"/>
</dbReference>
<evidence type="ECO:0000313" key="2">
    <source>
        <dbReference type="EMBL" id="AGG66359.1"/>
    </source>
</evidence>
<evidence type="ECO:0000256" key="1">
    <source>
        <dbReference type="SAM" id="SignalP"/>
    </source>
</evidence>
<dbReference type="KEGG" id="ccn:H924_04565"/>
<dbReference type="HOGENOM" id="CLU_149204_0_0_11"/>
<dbReference type="OrthoDB" id="4412688at2"/>
<protein>
    <submittedName>
        <fullName evidence="2">Uncharacterized protein</fullName>
    </submittedName>
</protein>
<feature type="signal peptide" evidence="1">
    <location>
        <begin position="1"/>
        <end position="26"/>
    </location>
</feature>
<gene>
    <name evidence="2" type="ORF">H924_04565</name>
</gene>
<feature type="chain" id="PRO_5004017954" evidence="1">
    <location>
        <begin position="27"/>
        <end position="126"/>
    </location>
</feature>
<sequence>MKKLRIATIAAASIALTAGLTPAASAQDLSVINTAIDNSDCQILEAAVYNSGLAHANTTRSEFAATLRTSGAVNQLPSPMNLVAVAYSERIANRALACGIVKEDRQDFMTQLQVMSSNLSSSLILG</sequence>
<dbReference type="EMBL" id="CP004354">
    <property type="protein sequence ID" value="AGG66359.1"/>
    <property type="molecule type" value="Genomic_DNA"/>
</dbReference>
<keyword evidence="3" id="KW-1185">Reference proteome</keyword>
<dbReference type="Proteomes" id="UP000011760">
    <property type="component" value="Chromosome"/>
</dbReference>
<proteinExistence type="predicted"/>
<dbReference type="InterPro" id="IPR041910">
    <property type="entry name" value="Alpha_h_PorB/PorC"/>
</dbReference>
<evidence type="ECO:0000313" key="3">
    <source>
        <dbReference type="Proteomes" id="UP000011760"/>
    </source>
</evidence>
<reference evidence="2 3" key="1">
    <citation type="submission" date="2013-02" db="EMBL/GenBank/DDBJ databases">
        <title>The complete genome sequence of Corynebacterium callunae DSM 20147.</title>
        <authorList>
            <person name="Ruckert C."/>
            <person name="Albersmeier A."/>
            <person name="Kalinowski J."/>
        </authorList>
    </citation>
    <scope>NUCLEOTIDE SEQUENCE [LARGE SCALE GENOMIC DNA]</scope>
    <source>
        <strain evidence="2 3">DSM 20147</strain>
    </source>
</reference>
<accession>M1UKA5</accession>
<dbReference type="Gene3D" id="1.10.10.1280">
    <property type="entry name" value="Alpha-helical porin B/porin C"/>
    <property type="match status" value="1"/>
</dbReference>
<organism evidence="2 3">
    <name type="scientific">Corynebacterium callunae DSM 20147</name>
    <dbReference type="NCBI Taxonomy" id="1121353"/>
    <lineage>
        <taxon>Bacteria</taxon>
        <taxon>Bacillati</taxon>
        <taxon>Actinomycetota</taxon>
        <taxon>Actinomycetes</taxon>
        <taxon>Mycobacteriales</taxon>
        <taxon>Corynebacteriaceae</taxon>
        <taxon>Corynebacterium</taxon>
    </lineage>
</organism>
<dbReference type="InterPro" id="IPR021114">
    <property type="entry name" value="Porin_PorB/PorC"/>
</dbReference>
<keyword evidence="1" id="KW-0732">Signal</keyword>
<name>M1UKA5_9CORY</name>